<dbReference type="Pfam" id="PF01841">
    <property type="entry name" value="Transglut_core"/>
    <property type="match status" value="1"/>
</dbReference>
<evidence type="ECO:0000313" key="3">
    <source>
        <dbReference type="EMBL" id="SVB10840.1"/>
    </source>
</evidence>
<gene>
    <name evidence="3" type="ORF">METZ01_LOCUS163694</name>
</gene>
<dbReference type="Gene3D" id="3.10.620.30">
    <property type="match status" value="1"/>
</dbReference>
<dbReference type="PANTHER" id="PTHR46333">
    <property type="entry name" value="CYTOKINESIS PROTEIN 3"/>
    <property type="match status" value="1"/>
</dbReference>
<proteinExistence type="predicted"/>
<dbReference type="GO" id="GO:0005737">
    <property type="term" value="C:cytoplasm"/>
    <property type="evidence" value="ECO:0007669"/>
    <property type="project" value="TreeGrafter"/>
</dbReference>
<sequence length="434" mass="49244">MLMKFSNNTRLHLLYLSSWAVGWWNILITLVVLLPNMNIQAQPISYQRIDTHVLQTPNQMETSVQTLAAYLVKPARNEHEKVRAIFRWVTENIAYDTDGYFSGQYGDLSPDGVLKSRRAVCDGYAGLFNMLGEVAGLEVVKVNGYSKGYSYAVGDTYDGTTNHAWNAVMIDNQWHLLDATWGAGYLGENKKFVREFQEYYFLTPPEVFIYDHLPSDTRWQLLEQPVSSEDYAGFVRLRPAFFQTGLEIKSHRQSIIEIDDQVTVTLRAPDRTVLLARLVRDEDKLDKSYTFIQRQSGSYNIHAITPGPGQYVLRVFSKNRHEEGSYAWALDYRIKAAKGGGGGFPKAFGTFSENGGYLHSPMHAKLKRGSTQVFKIQVPGAEKVAVIMGDNWHHLKKEGDMFIGNIEIQDKHIRVFAKFPGQEQYAGLLVYTGS</sequence>
<feature type="domain" description="Transglutaminase-like" evidence="2">
    <location>
        <begin position="113"/>
        <end position="181"/>
    </location>
</feature>
<name>A0A382BAH5_9ZZZZ</name>
<dbReference type="InterPro" id="IPR002931">
    <property type="entry name" value="Transglutaminase-like"/>
</dbReference>
<dbReference type="SMART" id="SM00460">
    <property type="entry name" value="TGc"/>
    <property type="match status" value="1"/>
</dbReference>
<feature type="transmembrane region" description="Helical" evidence="1">
    <location>
        <begin position="12"/>
        <end position="34"/>
    </location>
</feature>
<dbReference type="PANTHER" id="PTHR46333:SF2">
    <property type="entry name" value="CYTOKINESIS PROTEIN 3"/>
    <property type="match status" value="1"/>
</dbReference>
<dbReference type="Pfam" id="PF23265">
    <property type="entry name" value="Ig-like_KY"/>
    <property type="match status" value="1"/>
</dbReference>
<dbReference type="AlphaFoldDB" id="A0A382BAH5"/>
<organism evidence="3">
    <name type="scientific">marine metagenome</name>
    <dbReference type="NCBI Taxonomy" id="408172"/>
    <lineage>
        <taxon>unclassified sequences</taxon>
        <taxon>metagenomes</taxon>
        <taxon>ecological metagenomes</taxon>
    </lineage>
</organism>
<evidence type="ECO:0000256" key="1">
    <source>
        <dbReference type="SAM" id="Phobius"/>
    </source>
</evidence>
<dbReference type="SUPFAM" id="SSF54001">
    <property type="entry name" value="Cysteine proteinases"/>
    <property type="match status" value="1"/>
</dbReference>
<dbReference type="InterPro" id="IPR038765">
    <property type="entry name" value="Papain-like_cys_pep_sf"/>
</dbReference>
<accession>A0A382BAH5</accession>
<evidence type="ECO:0000259" key="2">
    <source>
        <dbReference type="SMART" id="SM00460"/>
    </source>
</evidence>
<dbReference type="InterPro" id="IPR056564">
    <property type="entry name" value="Ig-like_KY"/>
</dbReference>
<protein>
    <recommendedName>
        <fullName evidence="2">Transglutaminase-like domain-containing protein</fullName>
    </recommendedName>
</protein>
<keyword evidence="1" id="KW-0472">Membrane</keyword>
<reference evidence="3" key="1">
    <citation type="submission" date="2018-05" db="EMBL/GenBank/DDBJ databases">
        <authorList>
            <person name="Lanie J.A."/>
            <person name="Ng W.-L."/>
            <person name="Kazmierczak K.M."/>
            <person name="Andrzejewski T.M."/>
            <person name="Davidsen T.M."/>
            <person name="Wayne K.J."/>
            <person name="Tettelin H."/>
            <person name="Glass J.I."/>
            <person name="Rusch D."/>
            <person name="Podicherti R."/>
            <person name="Tsui H.-C.T."/>
            <person name="Winkler M.E."/>
        </authorList>
    </citation>
    <scope>NUCLEOTIDE SEQUENCE</scope>
</reference>
<dbReference type="EMBL" id="UINC01028943">
    <property type="protein sequence ID" value="SVB10840.1"/>
    <property type="molecule type" value="Genomic_DNA"/>
</dbReference>
<keyword evidence="1" id="KW-0812">Transmembrane</keyword>
<dbReference type="InterPro" id="IPR052557">
    <property type="entry name" value="CAP/Cytokinesis_protein"/>
</dbReference>
<keyword evidence="1" id="KW-1133">Transmembrane helix</keyword>